<dbReference type="Pfam" id="PF07963">
    <property type="entry name" value="N_methyl"/>
    <property type="match status" value="1"/>
</dbReference>
<organism evidence="2 3">
    <name type="scientific">Phragmitibacter flavus</name>
    <dbReference type="NCBI Taxonomy" id="2576071"/>
    <lineage>
        <taxon>Bacteria</taxon>
        <taxon>Pseudomonadati</taxon>
        <taxon>Verrucomicrobiota</taxon>
        <taxon>Verrucomicrobiia</taxon>
        <taxon>Verrucomicrobiales</taxon>
        <taxon>Verrucomicrobiaceae</taxon>
        <taxon>Phragmitibacter</taxon>
    </lineage>
</organism>
<dbReference type="SUPFAM" id="SSF54523">
    <property type="entry name" value="Pili subunits"/>
    <property type="match status" value="1"/>
</dbReference>
<keyword evidence="1" id="KW-0472">Membrane</keyword>
<dbReference type="OrthoDB" id="187071at2"/>
<keyword evidence="1" id="KW-0812">Transmembrane</keyword>
<dbReference type="InterPro" id="IPR012902">
    <property type="entry name" value="N_methyl_site"/>
</dbReference>
<dbReference type="NCBIfam" id="TIGR02532">
    <property type="entry name" value="IV_pilin_GFxxxE"/>
    <property type="match status" value="1"/>
</dbReference>
<sequence length="230" mass="24441">MLPTVRSLIPAFRSCRTLPKPRGYTLVEILVVIGIISVLMGTVVNIPGILTTNRRVSALQEIAAVLEQARSQALRGNGTIYVAFSPLTSSGTLEPCRQYAMFEEPETPGSDIRQIGEWRSLPDGLIFHPDATAAGTPGTWSNLYKAGTEAEKAFKLFNQEEITMPTLGFGSLGEVVFPGEGVPGPFAIVLAEGAIDGTRASVPNAHSNLSLEVRRSSGKTLLNPGAVPAP</sequence>
<evidence type="ECO:0000313" key="3">
    <source>
        <dbReference type="Proteomes" id="UP000306196"/>
    </source>
</evidence>
<gene>
    <name evidence="2" type="ORF">FEM03_08680</name>
</gene>
<name>A0A5R8KGB1_9BACT</name>
<accession>A0A5R8KGB1</accession>
<feature type="transmembrane region" description="Helical" evidence="1">
    <location>
        <begin position="29"/>
        <end position="50"/>
    </location>
</feature>
<dbReference type="PROSITE" id="PS00409">
    <property type="entry name" value="PROKAR_NTER_METHYL"/>
    <property type="match status" value="1"/>
</dbReference>
<keyword evidence="3" id="KW-1185">Reference proteome</keyword>
<evidence type="ECO:0000313" key="2">
    <source>
        <dbReference type="EMBL" id="TLD70985.1"/>
    </source>
</evidence>
<dbReference type="Gene3D" id="3.30.700.10">
    <property type="entry name" value="Glycoprotein, Type 4 Pilin"/>
    <property type="match status" value="1"/>
</dbReference>
<dbReference type="EMBL" id="VAUV01000006">
    <property type="protein sequence ID" value="TLD70985.1"/>
    <property type="molecule type" value="Genomic_DNA"/>
</dbReference>
<protein>
    <submittedName>
        <fullName evidence="2">Prepilin-type N-terminal cleavage/methylation domain-containing protein</fullName>
    </submittedName>
</protein>
<dbReference type="Proteomes" id="UP000306196">
    <property type="component" value="Unassembled WGS sequence"/>
</dbReference>
<dbReference type="InterPro" id="IPR045584">
    <property type="entry name" value="Pilin-like"/>
</dbReference>
<dbReference type="AlphaFoldDB" id="A0A5R8KGB1"/>
<keyword evidence="1" id="KW-1133">Transmembrane helix</keyword>
<proteinExistence type="predicted"/>
<reference evidence="2 3" key="1">
    <citation type="submission" date="2019-05" db="EMBL/GenBank/DDBJ databases">
        <title>Verrucobacter flavum gen. nov., sp. nov. a new member of the family Verrucomicrobiaceae.</title>
        <authorList>
            <person name="Szuroczki S."/>
            <person name="Abbaszade G."/>
            <person name="Szabo A."/>
            <person name="Felfoldi T."/>
            <person name="Schumann P."/>
            <person name="Boka K."/>
            <person name="Keki Z."/>
            <person name="Toumi M."/>
            <person name="Toth E."/>
        </authorList>
    </citation>
    <scope>NUCLEOTIDE SEQUENCE [LARGE SCALE GENOMIC DNA]</scope>
    <source>
        <strain evidence="2 3">MG-N-17</strain>
    </source>
</reference>
<evidence type="ECO:0000256" key="1">
    <source>
        <dbReference type="SAM" id="Phobius"/>
    </source>
</evidence>
<comment type="caution">
    <text evidence="2">The sequence shown here is derived from an EMBL/GenBank/DDBJ whole genome shotgun (WGS) entry which is preliminary data.</text>
</comment>